<keyword evidence="3" id="KW-1185">Reference proteome</keyword>
<feature type="region of interest" description="Disordered" evidence="1">
    <location>
        <begin position="166"/>
        <end position="189"/>
    </location>
</feature>
<reference evidence="2 3" key="1">
    <citation type="submission" date="2019-12" db="EMBL/GenBank/DDBJ databases">
        <title>Halocatena pleomorpha gen. nov. sp. nov., an extremely halophilic archaeon of family Halobacteriaceae isolated from saltpan soil.</title>
        <authorList>
            <person name="Pal Y."/>
            <person name="Verma A."/>
            <person name="Krishnamurthi S."/>
            <person name="Kumar P."/>
        </authorList>
    </citation>
    <scope>NUCLEOTIDE SEQUENCE [LARGE SCALE GENOMIC DNA]</scope>
    <source>
        <strain evidence="2 3">JCM 16495</strain>
    </source>
</reference>
<dbReference type="RefSeq" id="WP_158203271.1">
    <property type="nucleotide sequence ID" value="NZ_WSZK01000008.1"/>
</dbReference>
<proteinExistence type="predicted"/>
<evidence type="ECO:0008006" key="4">
    <source>
        <dbReference type="Google" id="ProtNLM"/>
    </source>
</evidence>
<dbReference type="OrthoDB" id="206019at2157"/>
<evidence type="ECO:0000313" key="3">
    <source>
        <dbReference type="Proteomes" id="UP000451471"/>
    </source>
</evidence>
<name>A0A6B0GFR5_9EURY</name>
<evidence type="ECO:0000256" key="1">
    <source>
        <dbReference type="SAM" id="MobiDB-lite"/>
    </source>
</evidence>
<dbReference type="Proteomes" id="UP000451471">
    <property type="component" value="Unassembled WGS sequence"/>
</dbReference>
<accession>A0A6B0GFR5</accession>
<comment type="caution">
    <text evidence="2">The sequence shown here is derived from an EMBL/GenBank/DDBJ whole genome shotgun (WGS) entry which is preliminary data.</text>
</comment>
<protein>
    <recommendedName>
        <fullName evidence="4">DUF1102 domain-containing protein</fullName>
    </recommendedName>
</protein>
<sequence length="189" mass="19760">MERRRFLLGVGSLAAAGTAAMGTGAFEGAYINGDRSMTVDLESDSGAYLSLIPTSPYASEEPVSGGWEGGQGVSQLAVTFDRLNPNMDSRFDDVFRVQNTTGAPVTLTIDDSPDWNGGYEDTLQIFAQPSGGGSPTRLDDGGSVELGPGEYVEINFVFLFATGPNDGNPNGFTKPDTLTITADGTDSNA</sequence>
<dbReference type="AlphaFoldDB" id="A0A6B0GFR5"/>
<evidence type="ECO:0000313" key="2">
    <source>
        <dbReference type="EMBL" id="MWG33544.1"/>
    </source>
</evidence>
<gene>
    <name evidence="2" type="ORF">GQS65_03400</name>
</gene>
<dbReference type="EMBL" id="WSZK01000008">
    <property type="protein sequence ID" value="MWG33544.1"/>
    <property type="molecule type" value="Genomic_DNA"/>
</dbReference>
<organism evidence="2 3">
    <name type="scientific">Halomarina oriensis</name>
    <dbReference type="NCBI Taxonomy" id="671145"/>
    <lineage>
        <taxon>Archaea</taxon>
        <taxon>Methanobacteriati</taxon>
        <taxon>Methanobacteriota</taxon>
        <taxon>Stenosarchaea group</taxon>
        <taxon>Halobacteria</taxon>
        <taxon>Halobacteriales</taxon>
        <taxon>Natronomonadaceae</taxon>
        <taxon>Halomarina</taxon>
    </lineage>
</organism>